<evidence type="ECO:0000313" key="2">
    <source>
        <dbReference type="EMBL" id="KAL3115648.1"/>
    </source>
</evidence>
<dbReference type="PANTHER" id="PTHR10887">
    <property type="entry name" value="DNA2/NAM7 HELICASE FAMILY"/>
    <property type="match status" value="1"/>
</dbReference>
<sequence length="231" mass="26207">MNELVDNMPHYRFLIFPPPLDEKLTIDQYFELRDLAISKYRFMSDRFNTEQRQAIVAIANAKEFRICSENDNILPFILHGPPGTGKTTTLVEECRLMVTQFDTDRILVCAPSNTAADLFAYELIHVAGIDPKIVFRPNTEKKDQFAIPPLEELKQCKIIVSTLLCSTYLALGGMKNEFSHIIIDEAGQASELDTLVPIVGPVEMIDYFKKIGISSSLIERYVSNPNYKNDP</sequence>
<evidence type="ECO:0000313" key="3">
    <source>
        <dbReference type="Proteomes" id="UP001620626"/>
    </source>
</evidence>
<proteinExistence type="predicted"/>
<gene>
    <name evidence="2" type="ORF">niasHT_016566</name>
</gene>
<keyword evidence="3" id="KW-1185">Reference proteome</keyword>
<accession>A0ABD2LKJ7</accession>
<comment type="caution">
    <text evidence="2">The sequence shown here is derived from an EMBL/GenBank/DDBJ whole genome shotgun (WGS) entry which is preliminary data.</text>
</comment>
<dbReference type="Gene3D" id="3.40.50.300">
    <property type="entry name" value="P-loop containing nucleotide triphosphate hydrolases"/>
    <property type="match status" value="1"/>
</dbReference>
<feature type="domain" description="DNA2/NAM7 helicase helicase" evidence="1">
    <location>
        <begin position="151"/>
        <end position="198"/>
    </location>
</feature>
<dbReference type="SUPFAM" id="SSF52540">
    <property type="entry name" value="P-loop containing nucleoside triphosphate hydrolases"/>
    <property type="match status" value="1"/>
</dbReference>
<organism evidence="2 3">
    <name type="scientific">Heterodera trifolii</name>
    <dbReference type="NCBI Taxonomy" id="157864"/>
    <lineage>
        <taxon>Eukaryota</taxon>
        <taxon>Metazoa</taxon>
        <taxon>Ecdysozoa</taxon>
        <taxon>Nematoda</taxon>
        <taxon>Chromadorea</taxon>
        <taxon>Rhabditida</taxon>
        <taxon>Tylenchina</taxon>
        <taxon>Tylenchomorpha</taxon>
        <taxon>Tylenchoidea</taxon>
        <taxon>Heteroderidae</taxon>
        <taxon>Heteroderinae</taxon>
        <taxon>Heterodera</taxon>
    </lineage>
</organism>
<dbReference type="InterPro" id="IPR041677">
    <property type="entry name" value="DNA2/NAM7_AAA_11"/>
</dbReference>
<feature type="domain" description="DNA2/NAM7 helicase helicase" evidence="1">
    <location>
        <begin position="47"/>
        <end position="125"/>
    </location>
</feature>
<dbReference type="Pfam" id="PF13086">
    <property type="entry name" value="AAA_11"/>
    <property type="match status" value="2"/>
</dbReference>
<dbReference type="InterPro" id="IPR045055">
    <property type="entry name" value="DNA2/NAM7-like"/>
</dbReference>
<name>A0ABD2LKJ7_9BILA</name>
<dbReference type="Proteomes" id="UP001620626">
    <property type="component" value="Unassembled WGS sequence"/>
</dbReference>
<dbReference type="EMBL" id="JBICBT010000372">
    <property type="protein sequence ID" value="KAL3115648.1"/>
    <property type="molecule type" value="Genomic_DNA"/>
</dbReference>
<dbReference type="InterPro" id="IPR027417">
    <property type="entry name" value="P-loop_NTPase"/>
</dbReference>
<evidence type="ECO:0000259" key="1">
    <source>
        <dbReference type="Pfam" id="PF13086"/>
    </source>
</evidence>
<dbReference type="PANTHER" id="PTHR10887:SF322">
    <property type="entry name" value="HELICASE MOV-10"/>
    <property type="match status" value="1"/>
</dbReference>
<dbReference type="AlphaFoldDB" id="A0ABD2LKJ7"/>
<protein>
    <recommendedName>
        <fullName evidence="1">DNA2/NAM7 helicase helicase domain-containing protein</fullName>
    </recommendedName>
</protein>
<reference evidence="2 3" key="1">
    <citation type="submission" date="2024-10" db="EMBL/GenBank/DDBJ databases">
        <authorList>
            <person name="Kim D."/>
        </authorList>
    </citation>
    <scope>NUCLEOTIDE SEQUENCE [LARGE SCALE GENOMIC DNA]</scope>
    <source>
        <strain evidence="2">BH-2024</strain>
    </source>
</reference>